<proteinExistence type="predicted"/>
<dbReference type="Pfam" id="PF02810">
    <property type="entry name" value="SEC-C"/>
    <property type="match status" value="1"/>
</dbReference>
<dbReference type="InterPro" id="IPR004027">
    <property type="entry name" value="SEC_C_motif"/>
</dbReference>
<keyword evidence="2" id="KW-1185">Reference proteome</keyword>
<gene>
    <name evidence="1" type="ORF">P775_11475</name>
</gene>
<dbReference type="InterPro" id="IPR011978">
    <property type="entry name" value="YgfB-like"/>
</dbReference>
<reference evidence="1 2" key="1">
    <citation type="submission" date="2013-09" db="EMBL/GenBank/DDBJ databases">
        <title>Genome sequencing of Phaeobacter antarcticus sp. nov. SM1211.</title>
        <authorList>
            <person name="Zhang X.-Y."/>
            <person name="Liu C."/>
            <person name="Chen X.-L."/>
            <person name="Xie B.-B."/>
            <person name="Qin Q.-L."/>
            <person name="Rong J.-C."/>
            <person name="Zhang Y.-Z."/>
        </authorList>
    </citation>
    <scope>NUCLEOTIDE SEQUENCE [LARGE SCALE GENOMIC DNA]</scope>
    <source>
        <strain evidence="1 2">SM1211</strain>
    </source>
</reference>
<dbReference type="SUPFAM" id="SSF103642">
    <property type="entry name" value="Sec-C motif"/>
    <property type="match status" value="1"/>
</dbReference>
<dbReference type="Proteomes" id="UP000231259">
    <property type="component" value="Unassembled WGS sequence"/>
</dbReference>
<evidence type="ECO:0000313" key="1">
    <source>
        <dbReference type="EMBL" id="PIL20031.1"/>
    </source>
</evidence>
<organism evidence="1 2">
    <name type="scientific">Puniceibacterium antarcticum</name>
    <dbReference type="NCBI Taxonomy" id="1206336"/>
    <lineage>
        <taxon>Bacteria</taxon>
        <taxon>Pseudomonadati</taxon>
        <taxon>Pseudomonadota</taxon>
        <taxon>Alphaproteobacteria</taxon>
        <taxon>Rhodobacterales</taxon>
        <taxon>Paracoccaceae</taxon>
        <taxon>Puniceibacterium</taxon>
    </lineage>
</organism>
<accession>A0A2G8RF55</accession>
<sequence>MNEDLKTGQIIFGDWVEGFVRAVSLSPASWQRIMESGDQDAVAAFSLLLEIPLIGSEDGSLDADRQARLTEEAPDLIPDLVLELNRFTKSLPPERPSISFPFAANMPGPPSGAGRPGRNDFCPCGSGKKYKKCCLISSGPDLALWLNPNKV</sequence>
<evidence type="ECO:0008006" key="3">
    <source>
        <dbReference type="Google" id="ProtNLM"/>
    </source>
</evidence>
<dbReference type="AlphaFoldDB" id="A0A2G8RF55"/>
<name>A0A2G8RF55_9RHOB</name>
<comment type="caution">
    <text evidence="1">The sequence shown here is derived from an EMBL/GenBank/DDBJ whole genome shotgun (WGS) entry which is preliminary data.</text>
</comment>
<dbReference type="Gene3D" id="3.10.450.50">
    <property type="match status" value="1"/>
</dbReference>
<dbReference type="EMBL" id="AWWI01000068">
    <property type="protein sequence ID" value="PIL20031.1"/>
    <property type="molecule type" value="Genomic_DNA"/>
</dbReference>
<evidence type="ECO:0000313" key="2">
    <source>
        <dbReference type="Proteomes" id="UP000231259"/>
    </source>
</evidence>
<dbReference type="Pfam" id="PF03695">
    <property type="entry name" value="UPF0149"/>
    <property type="match status" value="1"/>
</dbReference>
<protein>
    <recommendedName>
        <fullName evidence="3">Zinc chelation protein SecC</fullName>
    </recommendedName>
</protein>
<dbReference type="RefSeq" id="WP_180287412.1">
    <property type="nucleotide sequence ID" value="NZ_AWWI01000068.1"/>
</dbReference>